<dbReference type="RefSeq" id="WP_247812158.1">
    <property type="nucleotide sequence ID" value="NZ_CP095855.1"/>
</dbReference>
<name>A0ABY4I3P6_CHIFI</name>
<dbReference type="SUPFAM" id="SSF52540">
    <property type="entry name" value="P-loop containing nucleoside triphosphate hydrolases"/>
    <property type="match status" value="1"/>
</dbReference>
<proteinExistence type="predicted"/>
<keyword evidence="2" id="KW-0067">ATP-binding</keyword>
<dbReference type="InterPro" id="IPR010488">
    <property type="entry name" value="Zeta_toxin_domain"/>
</dbReference>
<feature type="domain" description="Zeta toxin" evidence="3">
    <location>
        <begin position="97"/>
        <end position="188"/>
    </location>
</feature>
<keyword evidence="1" id="KW-0547">Nucleotide-binding</keyword>
<sequence length="245" mass="28335">MSSSTKRMRIFAGPNGSGKSTIIYDIKKNFYSGFYLNADDIQKACSEKGFINLGDYQLNIRTTAFEEYLSTSSLREKSEKDGYQVDLKLQNNVITTGKSTHAYEAALIAEFLRQQLISAGHSFSFETVMSHVSKLEILKQALDAGYRNYLYFIATDSVQINIDRVKERVRKGGHNVDEDKIIERYSRSLDLLSSVIPYTYRTFLIDNSRLSYRLIAEFERDKMLIHDQDIPNWLRIYVLEKMQLL</sequence>
<gene>
    <name evidence="4" type="ORF">MYF79_01170</name>
</gene>
<evidence type="ECO:0000256" key="2">
    <source>
        <dbReference type="ARBA" id="ARBA00022840"/>
    </source>
</evidence>
<keyword evidence="5" id="KW-1185">Reference proteome</keyword>
<dbReference type="Proteomes" id="UP000830198">
    <property type="component" value="Chromosome"/>
</dbReference>
<evidence type="ECO:0000313" key="5">
    <source>
        <dbReference type="Proteomes" id="UP000830198"/>
    </source>
</evidence>
<dbReference type="InterPro" id="IPR027417">
    <property type="entry name" value="P-loop_NTPase"/>
</dbReference>
<organism evidence="4 5">
    <name type="scientific">Chitinophaga filiformis</name>
    <name type="common">Myxococcus filiformis</name>
    <name type="synonym">Flexibacter filiformis</name>
    <dbReference type="NCBI Taxonomy" id="104663"/>
    <lineage>
        <taxon>Bacteria</taxon>
        <taxon>Pseudomonadati</taxon>
        <taxon>Bacteroidota</taxon>
        <taxon>Chitinophagia</taxon>
        <taxon>Chitinophagales</taxon>
        <taxon>Chitinophagaceae</taxon>
        <taxon>Chitinophaga</taxon>
    </lineage>
</organism>
<dbReference type="Pfam" id="PF06414">
    <property type="entry name" value="Zeta_toxin"/>
    <property type="match status" value="1"/>
</dbReference>
<accession>A0ABY4I3P6</accession>
<dbReference type="PANTHER" id="PTHR39206:SF1">
    <property type="entry name" value="SLL8004 PROTEIN"/>
    <property type="match status" value="1"/>
</dbReference>
<evidence type="ECO:0000256" key="1">
    <source>
        <dbReference type="ARBA" id="ARBA00022741"/>
    </source>
</evidence>
<dbReference type="Gene3D" id="3.40.50.300">
    <property type="entry name" value="P-loop containing nucleotide triphosphate hydrolases"/>
    <property type="match status" value="1"/>
</dbReference>
<dbReference type="PANTHER" id="PTHR39206">
    <property type="entry name" value="SLL8004 PROTEIN"/>
    <property type="match status" value="1"/>
</dbReference>
<reference evidence="4 5" key="1">
    <citation type="submission" date="2022-04" db="EMBL/GenBank/DDBJ databases">
        <title>The arsenic-methylating capacity of Chitinophaga filiformis YT5 during chitin decomposition.</title>
        <authorList>
            <person name="Chen G."/>
            <person name="Liang Y."/>
        </authorList>
    </citation>
    <scope>NUCLEOTIDE SEQUENCE [LARGE SCALE GENOMIC DNA]</scope>
    <source>
        <strain evidence="4 5">YT5</strain>
    </source>
</reference>
<protein>
    <submittedName>
        <fullName evidence="4">Zeta toxin family protein</fullName>
    </submittedName>
</protein>
<evidence type="ECO:0000313" key="4">
    <source>
        <dbReference type="EMBL" id="UPK69899.1"/>
    </source>
</evidence>
<evidence type="ECO:0000259" key="3">
    <source>
        <dbReference type="Pfam" id="PF06414"/>
    </source>
</evidence>
<dbReference type="EMBL" id="CP095855">
    <property type="protein sequence ID" value="UPK69899.1"/>
    <property type="molecule type" value="Genomic_DNA"/>
</dbReference>